<organism evidence="1">
    <name type="scientific">Arundo donax</name>
    <name type="common">Giant reed</name>
    <name type="synonym">Donax arundinaceus</name>
    <dbReference type="NCBI Taxonomy" id="35708"/>
    <lineage>
        <taxon>Eukaryota</taxon>
        <taxon>Viridiplantae</taxon>
        <taxon>Streptophyta</taxon>
        <taxon>Embryophyta</taxon>
        <taxon>Tracheophyta</taxon>
        <taxon>Spermatophyta</taxon>
        <taxon>Magnoliopsida</taxon>
        <taxon>Liliopsida</taxon>
        <taxon>Poales</taxon>
        <taxon>Poaceae</taxon>
        <taxon>PACMAD clade</taxon>
        <taxon>Arundinoideae</taxon>
        <taxon>Arundineae</taxon>
        <taxon>Arundo</taxon>
    </lineage>
</organism>
<reference evidence="1" key="2">
    <citation type="journal article" date="2015" name="Data Brief">
        <title>Shoot transcriptome of the giant reed, Arundo donax.</title>
        <authorList>
            <person name="Barrero R.A."/>
            <person name="Guerrero F.D."/>
            <person name="Moolhuijzen P."/>
            <person name="Goolsby J.A."/>
            <person name="Tidwell J."/>
            <person name="Bellgard S.E."/>
            <person name="Bellgard M.I."/>
        </authorList>
    </citation>
    <scope>NUCLEOTIDE SEQUENCE</scope>
    <source>
        <tissue evidence="1">Shoot tissue taken approximately 20 cm above the soil surface</tissue>
    </source>
</reference>
<reference evidence="1" key="1">
    <citation type="submission" date="2014-09" db="EMBL/GenBank/DDBJ databases">
        <authorList>
            <person name="Magalhaes I.L.F."/>
            <person name="Oliveira U."/>
            <person name="Santos F.R."/>
            <person name="Vidigal T.H.D.A."/>
            <person name="Brescovit A.D."/>
            <person name="Santos A.J."/>
        </authorList>
    </citation>
    <scope>NUCLEOTIDE SEQUENCE</scope>
    <source>
        <tissue evidence="1">Shoot tissue taken approximately 20 cm above the soil surface</tissue>
    </source>
</reference>
<evidence type="ECO:0000313" key="1">
    <source>
        <dbReference type="EMBL" id="JAD41111.1"/>
    </source>
</evidence>
<accession>A0A0A9SCG8</accession>
<dbReference type="EMBL" id="GBRH01256784">
    <property type="protein sequence ID" value="JAD41111.1"/>
    <property type="molecule type" value="Transcribed_RNA"/>
</dbReference>
<sequence length="56" mass="6765">MNICRLILQTTCVAFKIRWRCCLQSCFFDHTWLLFCTSGAWCRLLPWQFDLLSYLV</sequence>
<name>A0A0A9SCG8_ARUDO</name>
<protein>
    <submittedName>
        <fullName evidence="1">Uncharacterized protein</fullName>
    </submittedName>
</protein>
<proteinExistence type="predicted"/>
<dbReference type="AlphaFoldDB" id="A0A0A9SCG8"/>